<keyword evidence="3" id="KW-1185">Reference proteome</keyword>
<dbReference type="CDD" id="cd00229">
    <property type="entry name" value="SGNH_hydrolase"/>
    <property type="match status" value="1"/>
</dbReference>
<organism evidence="2 3">
    <name type="scientific">Neolewinella litorea</name>
    <dbReference type="NCBI Taxonomy" id="2562452"/>
    <lineage>
        <taxon>Bacteria</taxon>
        <taxon>Pseudomonadati</taxon>
        <taxon>Bacteroidota</taxon>
        <taxon>Saprospiria</taxon>
        <taxon>Saprospirales</taxon>
        <taxon>Lewinellaceae</taxon>
        <taxon>Neolewinella</taxon>
    </lineage>
</organism>
<dbReference type="SUPFAM" id="SSF52266">
    <property type="entry name" value="SGNH hydrolase"/>
    <property type="match status" value="1"/>
</dbReference>
<sequence>MSPTPTPLVTLYLLLLGTLLPQQGFTQARDSLLIDFGTVPSALPWNNLPDFAGGSIASLTNSRSLPTSYSISVTDAFTGVNTAGTQDADPELGLPASATGDSFFGNTGEFGGSTEPTGAVTLSGLRTDKEYTLTIFASRNGANDNREAAYVLEGESTETVYLDAANNESGVVRITQVPAADGTIRLQAGPGPNNDNPTGFYYLGAVIVSYDQEDTPPPPPPPPTGPDELDTVLVDFGGSSTSPAPWNNITDPDAGSIADLQNSSGFQTGYGLNIYDRFNNINTNGTLNPNSDLDLVASATGDSFFGNVSEFGGRTEPTAGLELTGLNPEKTYSVELFASRSASDNRETQYIVTGATRDSVYLDVASNADSIAVATLQPSAEGTLRIDVGPGPNNTNGSKFYYLGVLRLTYANEDAAGETTLKLTAPNGGEFWQAGKTPSITWESQNLTDVVLEYSINNGQDWTTIDTVPAFDRSYSWTVPATPTDSALVRILADSLFDVSDSVFEISSDTTSCTIVVLGSSTAEGTGASNPDSAWVNRYADYLSDDTRYEVVNLARGGYTTYHILPTGADVPAGVNITPDPTRNITRALEYDPFAVIINMPSNDAANNFPVEDQLENFAAVITMAREAGVEVWVATTQPRNFTNTSQVELQREVRDSLFAIYGDRAIDFWTGVADGNGFILDSLDSGDGIHLNDAGHRLLFDRVVDLRLDTFDCSGMTDPVRSIITSLSGVSVFPNPNSTGVLNITLPAEVSGLVEVRIIDLLGRERFRQEGRIASGGQQRLQIPTGDFAGRTGAGEYFICLVTVKDGNHWRRQAVGVMIR</sequence>
<dbReference type="Gene3D" id="3.40.50.1110">
    <property type="entry name" value="SGNH hydrolase"/>
    <property type="match status" value="1"/>
</dbReference>
<dbReference type="AlphaFoldDB" id="A0A4S4NRY2"/>
<dbReference type="EMBL" id="SRSF01000001">
    <property type="protein sequence ID" value="THH41171.1"/>
    <property type="molecule type" value="Genomic_DNA"/>
</dbReference>
<dbReference type="Proteomes" id="UP000308528">
    <property type="component" value="Unassembled WGS sequence"/>
</dbReference>
<gene>
    <name evidence="2" type="ORF">E4021_00815</name>
</gene>
<keyword evidence="2" id="KW-0378">Hydrolase</keyword>
<dbReference type="RefSeq" id="WP_136455997.1">
    <property type="nucleotide sequence ID" value="NZ_SRSF01000001.1"/>
</dbReference>
<evidence type="ECO:0000259" key="1">
    <source>
        <dbReference type="Pfam" id="PF13472"/>
    </source>
</evidence>
<dbReference type="Pfam" id="PF13472">
    <property type="entry name" value="Lipase_GDSL_2"/>
    <property type="match status" value="1"/>
</dbReference>
<dbReference type="PANTHER" id="PTHR43784:SF2">
    <property type="entry name" value="GDSL-LIKE LIPASE_ACYLHYDROLASE, PUTATIVE (AFU_ORTHOLOGUE AFUA_2G00820)-RELATED"/>
    <property type="match status" value="1"/>
</dbReference>
<dbReference type="InterPro" id="IPR053140">
    <property type="entry name" value="GDSL_Rv0518-like"/>
</dbReference>
<name>A0A4S4NRY2_9BACT</name>
<dbReference type="OrthoDB" id="1652165at2"/>
<proteinExistence type="predicted"/>
<dbReference type="InterPro" id="IPR013830">
    <property type="entry name" value="SGNH_hydro"/>
</dbReference>
<comment type="caution">
    <text evidence="2">The sequence shown here is derived from an EMBL/GenBank/DDBJ whole genome shotgun (WGS) entry which is preliminary data.</text>
</comment>
<dbReference type="InterPro" id="IPR036514">
    <property type="entry name" value="SGNH_hydro_sf"/>
</dbReference>
<dbReference type="GO" id="GO:0016788">
    <property type="term" value="F:hydrolase activity, acting on ester bonds"/>
    <property type="evidence" value="ECO:0007669"/>
    <property type="project" value="UniProtKB-ARBA"/>
</dbReference>
<accession>A0A4S4NRY2</accession>
<evidence type="ECO:0000313" key="3">
    <source>
        <dbReference type="Proteomes" id="UP000308528"/>
    </source>
</evidence>
<protein>
    <submittedName>
        <fullName evidence="2">SGNH/GDSL hydrolase family protein</fullName>
    </submittedName>
</protein>
<evidence type="ECO:0000313" key="2">
    <source>
        <dbReference type="EMBL" id="THH41171.1"/>
    </source>
</evidence>
<feature type="domain" description="SGNH hydrolase-type esterase" evidence="1">
    <location>
        <begin position="517"/>
        <end position="699"/>
    </location>
</feature>
<dbReference type="PANTHER" id="PTHR43784">
    <property type="entry name" value="GDSL-LIKE LIPASE/ACYLHYDROLASE, PUTATIVE (AFU_ORTHOLOGUE AFUA_2G00820)-RELATED"/>
    <property type="match status" value="1"/>
</dbReference>
<reference evidence="2 3" key="1">
    <citation type="submission" date="2019-04" db="EMBL/GenBank/DDBJ databases">
        <title>Lewinella litorea sp. nov., isolated from a marine sand.</title>
        <authorList>
            <person name="Yoon J.-H."/>
        </authorList>
    </citation>
    <scope>NUCLEOTIDE SEQUENCE [LARGE SCALE GENOMIC DNA]</scope>
    <source>
        <strain evidence="2 3">HSMS-39</strain>
    </source>
</reference>